<dbReference type="EMBL" id="BKCJ010005198">
    <property type="protein sequence ID" value="GEU65433.1"/>
    <property type="molecule type" value="Genomic_DNA"/>
</dbReference>
<reference evidence="1" key="1">
    <citation type="journal article" date="2019" name="Sci. Rep.">
        <title>Draft genome of Tanacetum cinerariifolium, the natural source of mosquito coil.</title>
        <authorList>
            <person name="Yamashiro T."/>
            <person name="Shiraishi A."/>
            <person name="Satake H."/>
            <person name="Nakayama K."/>
        </authorList>
    </citation>
    <scope>NUCLEOTIDE SEQUENCE</scope>
</reference>
<protein>
    <submittedName>
        <fullName evidence="1">Uncharacterized protein</fullName>
    </submittedName>
</protein>
<sequence length="104" mass="12286">MTLNEYLMYEGKHRELENGYTSRISVAPKRNRILVYLYSDEEDEEYCSLPPLLPCTNEFASICELVKENIDANTAWELEEVQVEDIEMDEDYDIEHSNTKEELQ</sequence>
<name>A0A6L2LUE7_TANCI</name>
<accession>A0A6L2LUE7</accession>
<evidence type="ECO:0000313" key="1">
    <source>
        <dbReference type="EMBL" id="GEU65433.1"/>
    </source>
</evidence>
<comment type="caution">
    <text evidence="1">The sequence shown here is derived from an EMBL/GenBank/DDBJ whole genome shotgun (WGS) entry which is preliminary data.</text>
</comment>
<dbReference type="AlphaFoldDB" id="A0A6L2LUE7"/>
<proteinExistence type="predicted"/>
<organism evidence="1">
    <name type="scientific">Tanacetum cinerariifolium</name>
    <name type="common">Dalmatian daisy</name>
    <name type="synonym">Chrysanthemum cinerariifolium</name>
    <dbReference type="NCBI Taxonomy" id="118510"/>
    <lineage>
        <taxon>Eukaryota</taxon>
        <taxon>Viridiplantae</taxon>
        <taxon>Streptophyta</taxon>
        <taxon>Embryophyta</taxon>
        <taxon>Tracheophyta</taxon>
        <taxon>Spermatophyta</taxon>
        <taxon>Magnoliopsida</taxon>
        <taxon>eudicotyledons</taxon>
        <taxon>Gunneridae</taxon>
        <taxon>Pentapetalae</taxon>
        <taxon>asterids</taxon>
        <taxon>campanulids</taxon>
        <taxon>Asterales</taxon>
        <taxon>Asteraceae</taxon>
        <taxon>Asteroideae</taxon>
        <taxon>Anthemideae</taxon>
        <taxon>Anthemidinae</taxon>
        <taxon>Tanacetum</taxon>
    </lineage>
</organism>
<gene>
    <name evidence="1" type="ORF">Tci_037411</name>
</gene>